<protein>
    <submittedName>
        <fullName evidence="1">Uncharacterized protein</fullName>
    </submittedName>
</protein>
<feature type="non-terminal residue" evidence="1">
    <location>
        <position position="1"/>
    </location>
</feature>
<proteinExistence type="predicted"/>
<sequence length="67" mass="7527">VDRPASFADHRFLGDRRTQEVYDLDEVADEDAMAVVLEELIESGAPTCFAPDSLAEARNRGYRLRTV</sequence>
<gene>
    <name evidence="1" type="ORF">METZ01_LOCUS42774</name>
</gene>
<evidence type="ECO:0000313" key="1">
    <source>
        <dbReference type="EMBL" id="SUZ89920.1"/>
    </source>
</evidence>
<dbReference type="AlphaFoldDB" id="A0A381RE14"/>
<name>A0A381RE14_9ZZZZ</name>
<dbReference type="EMBL" id="UINC01001851">
    <property type="protein sequence ID" value="SUZ89920.1"/>
    <property type="molecule type" value="Genomic_DNA"/>
</dbReference>
<organism evidence="1">
    <name type="scientific">marine metagenome</name>
    <dbReference type="NCBI Taxonomy" id="408172"/>
    <lineage>
        <taxon>unclassified sequences</taxon>
        <taxon>metagenomes</taxon>
        <taxon>ecological metagenomes</taxon>
    </lineage>
</organism>
<reference evidence="1" key="1">
    <citation type="submission" date="2018-05" db="EMBL/GenBank/DDBJ databases">
        <authorList>
            <person name="Lanie J.A."/>
            <person name="Ng W.-L."/>
            <person name="Kazmierczak K.M."/>
            <person name="Andrzejewski T.M."/>
            <person name="Davidsen T.M."/>
            <person name="Wayne K.J."/>
            <person name="Tettelin H."/>
            <person name="Glass J.I."/>
            <person name="Rusch D."/>
            <person name="Podicherti R."/>
            <person name="Tsui H.-C.T."/>
            <person name="Winkler M.E."/>
        </authorList>
    </citation>
    <scope>NUCLEOTIDE SEQUENCE</scope>
</reference>
<accession>A0A381RE14</accession>